<organism evidence="3 4">
    <name type="scientific">Chaetoceros tenuissimus</name>
    <dbReference type="NCBI Taxonomy" id="426638"/>
    <lineage>
        <taxon>Eukaryota</taxon>
        <taxon>Sar</taxon>
        <taxon>Stramenopiles</taxon>
        <taxon>Ochrophyta</taxon>
        <taxon>Bacillariophyta</taxon>
        <taxon>Coscinodiscophyceae</taxon>
        <taxon>Chaetocerotophycidae</taxon>
        <taxon>Chaetocerotales</taxon>
        <taxon>Chaetocerotaceae</taxon>
        <taxon>Chaetoceros</taxon>
    </lineage>
</organism>
<gene>
    <name evidence="3" type="ORF">CTEN210_12459</name>
</gene>
<evidence type="ECO:0000256" key="1">
    <source>
        <dbReference type="SAM" id="Coils"/>
    </source>
</evidence>
<sequence>MCKFLEYGLGLKNKCFRCEYSKQKESNESPVEFVQKKPLSLDPVPSLHDQESSNLTSNSVQETSRKIAEKAHAEYQKAFLASSQCQNRKILLEREQKQLLNAFRVKSQLLSERNRILAHHEWQNLKQQFDAQQLGLKQFREFPQFLFDNPADAVDDKGETLAKANERINKMLKQVMQQLLQCEQIRAVKWKHYMKAKQEYELQL</sequence>
<reference evidence="3 4" key="1">
    <citation type="journal article" date="2021" name="Sci. Rep.">
        <title>The genome of the diatom Chaetoceros tenuissimus carries an ancient integrated fragment of an extant virus.</title>
        <authorList>
            <person name="Hongo Y."/>
            <person name="Kimura K."/>
            <person name="Takaki Y."/>
            <person name="Yoshida Y."/>
            <person name="Baba S."/>
            <person name="Kobayashi G."/>
            <person name="Nagasaki K."/>
            <person name="Hano T."/>
            <person name="Tomaru Y."/>
        </authorList>
    </citation>
    <scope>NUCLEOTIDE SEQUENCE [LARGE SCALE GENOMIC DNA]</scope>
    <source>
        <strain evidence="3 4">NIES-3715</strain>
    </source>
</reference>
<dbReference type="AlphaFoldDB" id="A0AAD3HAI2"/>
<feature type="region of interest" description="Disordered" evidence="2">
    <location>
        <begin position="43"/>
        <end position="63"/>
    </location>
</feature>
<feature type="coiled-coil region" evidence="1">
    <location>
        <begin position="154"/>
        <end position="181"/>
    </location>
</feature>
<comment type="caution">
    <text evidence="3">The sequence shown here is derived from an EMBL/GenBank/DDBJ whole genome shotgun (WGS) entry which is preliminary data.</text>
</comment>
<keyword evidence="1" id="KW-0175">Coiled coil</keyword>
<dbReference type="Proteomes" id="UP001054902">
    <property type="component" value="Unassembled WGS sequence"/>
</dbReference>
<protein>
    <submittedName>
        <fullName evidence="3">Uncharacterized protein</fullName>
    </submittedName>
</protein>
<evidence type="ECO:0000313" key="3">
    <source>
        <dbReference type="EMBL" id="GFH55983.1"/>
    </source>
</evidence>
<evidence type="ECO:0000256" key="2">
    <source>
        <dbReference type="SAM" id="MobiDB-lite"/>
    </source>
</evidence>
<accession>A0AAD3HAI2</accession>
<feature type="compositionally biased region" description="Polar residues" evidence="2">
    <location>
        <begin position="52"/>
        <end position="62"/>
    </location>
</feature>
<dbReference type="EMBL" id="BLLK01000051">
    <property type="protein sequence ID" value="GFH55983.1"/>
    <property type="molecule type" value="Genomic_DNA"/>
</dbReference>
<proteinExistence type="predicted"/>
<name>A0AAD3HAI2_9STRA</name>
<evidence type="ECO:0000313" key="4">
    <source>
        <dbReference type="Proteomes" id="UP001054902"/>
    </source>
</evidence>
<keyword evidence="4" id="KW-1185">Reference proteome</keyword>